<proteinExistence type="inferred from homology"/>
<evidence type="ECO:0000256" key="7">
    <source>
        <dbReference type="ARBA" id="ARBA00022660"/>
    </source>
</evidence>
<comment type="similarity">
    <text evidence="2">Belongs to the cytochrome c family.</text>
</comment>
<keyword evidence="6 18" id="KW-0349">Heme</keyword>
<dbReference type="InterPro" id="IPR008972">
    <property type="entry name" value="Cupredoxin"/>
</dbReference>
<dbReference type="InterPro" id="IPR001505">
    <property type="entry name" value="Copper_CuA"/>
</dbReference>
<dbReference type="InterPro" id="IPR009056">
    <property type="entry name" value="Cyt_c-like_dom"/>
</dbReference>
<evidence type="ECO:0000256" key="10">
    <source>
        <dbReference type="ARBA" id="ARBA00022842"/>
    </source>
</evidence>
<sequence>MLKSAVSLKRLLSAALLGALAALLTGCNVVTPDHSQSTFDTLGPVAENQLFIFWVIFWAGLVVFIAVEGALLYMVFKFKRRDDLDPKQTHGNTRIEIAWTIAPVIVLIVAAVPTIQGIFYADAGRYVDNNGQSNELLVDVIGHQWWFEFRYPNPNNPGEQIAVANELYVPVGEPVVFLLDSVDVIHSFWVPKLAGKVDMIPNNDNKMWFQAYAPGEFFGQCAEFCGVSHANMRFKVVAVPRPEFDAWLQHQASAAPLPSDPLVAEGKELFRDAGCSGCHAESSIIKLRPDGGRIPGRTGPNLTHIASRLNHLGVYRNSDVPFEDHANGGRQLYVNVDGIPQRLDGQPFVSEAMLQNNLKTWISDPEALKPGNLMARDGEPYIDPANELTEREIDALVAYLLTLK</sequence>
<dbReference type="InterPro" id="IPR036257">
    <property type="entry name" value="Cyt_c_oxidase_su2_TM_sf"/>
</dbReference>
<evidence type="ECO:0000256" key="8">
    <source>
        <dbReference type="ARBA" id="ARBA00022692"/>
    </source>
</evidence>
<evidence type="ECO:0000256" key="9">
    <source>
        <dbReference type="ARBA" id="ARBA00022723"/>
    </source>
</evidence>
<dbReference type="CDD" id="cd04213">
    <property type="entry name" value="CuRO_CcO_Caa3_II"/>
    <property type="match status" value="1"/>
</dbReference>
<dbReference type="Proteomes" id="UP001174909">
    <property type="component" value="Unassembled WGS sequence"/>
</dbReference>
<dbReference type="GO" id="GO:0016491">
    <property type="term" value="F:oxidoreductase activity"/>
    <property type="evidence" value="ECO:0007669"/>
    <property type="project" value="InterPro"/>
</dbReference>
<dbReference type="EMBL" id="CASHTH010004210">
    <property type="protein sequence ID" value="CAI8054828.1"/>
    <property type="molecule type" value="Genomic_DNA"/>
</dbReference>
<dbReference type="GO" id="GO:0005743">
    <property type="term" value="C:mitochondrial inner membrane"/>
    <property type="evidence" value="ECO:0007669"/>
    <property type="project" value="UniProtKB-SubCell"/>
</dbReference>
<comment type="similarity">
    <text evidence="3 19">Belongs to the cytochrome c oxidase subunit 2 family.</text>
</comment>
<dbReference type="SUPFAM" id="SSF49503">
    <property type="entry name" value="Cupredoxins"/>
    <property type="match status" value="1"/>
</dbReference>
<evidence type="ECO:0000256" key="14">
    <source>
        <dbReference type="ARBA" id="ARBA00023004"/>
    </source>
</evidence>
<evidence type="ECO:0000256" key="4">
    <source>
        <dbReference type="ARBA" id="ARBA00015946"/>
    </source>
</evidence>
<keyword evidence="25" id="KW-1185">Reference proteome</keyword>
<dbReference type="GO" id="GO:0004129">
    <property type="term" value="F:cytochrome-c oxidase activity"/>
    <property type="evidence" value="ECO:0007669"/>
    <property type="project" value="UniProtKB-EC"/>
</dbReference>
<dbReference type="Pfam" id="PF02790">
    <property type="entry name" value="COX2_TM"/>
    <property type="match status" value="1"/>
</dbReference>
<keyword evidence="12 19" id="KW-0249">Electron transport</keyword>
<dbReference type="Gene3D" id="1.10.287.90">
    <property type="match status" value="1"/>
</dbReference>
<evidence type="ECO:0000256" key="6">
    <source>
        <dbReference type="ARBA" id="ARBA00022617"/>
    </source>
</evidence>
<keyword evidence="19" id="KW-0999">Mitochondrion inner membrane</keyword>
<dbReference type="PROSITE" id="PS50999">
    <property type="entry name" value="COX2_TM"/>
    <property type="match status" value="1"/>
</dbReference>
<dbReference type="PROSITE" id="PS51257">
    <property type="entry name" value="PROKAR_LIPOPROTEIN"/>
    <property type="match status" value="1"/>
</dbReference>
<comment type="caution">
    <text evidence="24">The sequence shown here is derived from an EMBL/GenBank/DDBJ whole genome shotgun (WGS) entry which is preliminary data.</text>
</comment>
<dbReference type="GO" id="GO:0042773">
    <property type="term" value="P:ATP synthesis coupled electron transport"/>
    <property type="evidence" value="ECO:0007669"/>
    <property type="project" value="TreeGrafter"/>
</dbReference>
<evidence type="ECO:0000256" key="5">
    <source>
        <dbReference type="ARBA" id="ARBA00022448"/>
    </source>
</evidence>
<feature type="domain" description="Cytochrome c" evidence="23">
    <location>
        <begin position="261"/>
        <end position="404"/>
    </location>
</feature>
<keyword evidence="11" id="KW-1278">Translocase</keyword>
<evidence type="ECO:0000256" key="2">
    <source>
        <dbReference type="ARBA" id="ARBA00006488"/>
    </source>
</evidence>
<evidence type="ECO:0000313" key="25">
    <source>
        <dbReference type="Proteomes" id="UP001174909"/>
    </source>
</evidence>
<dbReference type="GO" id="GO:0020037">
    <property type="term" value="F:heme binding"/>
    <property type="evidence" value="ECO:0007669"/>
    <property type="project" value="InterPro"/>
</dbReference>
<dbReference type="GO" id="GO:0005507">
    <property type="term" value="F:copper ion binding"/>
    <property type="evidence" value="ECO:0007669"/>
    <property type="project" value="InterPro"/>
</dbReference>
<evidence type="ECO:0000256" key="16">
    <source>
        <dbReference type="ARBA" id="ARBA00023136"/>
    </source>
</evidence>
<comment type="catalytic activity">
    <reaction evidence="17">
        <text>4 Fe(II)-[cytochrome c] + O2 + 8 H(+)(in) = 4 Fe(III)-[cytochrome c] + 2 H2O + 4 H(+)(out)</text>
        <dbReference type="Rhea" id="RHEA:11436"/>
        <dbReference type="Rhea" id="RHEA-COMP:10350"/>
        <dbReference type="Rhea" id="RHEA-COMP:14399"/>
        <dbReference type="ChEBI" id="CHEBI:15377"/>
        <dbReference type="ChEBI" id="CHEBI:15378"/>
        <dbReference type="ChEBI" id="CHEBI:15379"/>
        <dbReference type="ChEBI" id="CHEBI:29033"/>
        <dbReference type="ChEBI" id="CHEBI:29034"/>
        <dbReference type="EC" id="7.1.1.9"/>
    </reaction>
    <physiologicalReaction direction="left-to-right" evidence="17">
        <dbReference type="Rhea" id="RHEA:11437"/>
    </physiologicalReaction>
</comment>
<name>A0AA35TVV0_GEOBA</name>
<keyword evidence="13 20" id="KW-1133">Transmembrane helix</keyword>
<evidence type="ECO:0000256" key="11">
    <source>
        <dbReference type="ARBA" id="ARBA00022967"/>
    </source>
</evidence>
<dbReference type="InterPro" id="IPR034236">
    <property type="entry name" value="CuRO_CcO_Caa3_II"/>
</dbReference>
<gene>
    <name evidence="24" type="ORF">GBAR_LOCUS29911</name>
</gene>
<evidence type="ECO:0000256" key="12">
    <source>
        <dbReference type="ARBA" id="ARBA00022982"/>
    </source>
</evidence>
<keyword evidence="16 19" id="KW-0472">Membrane</keyword>
<evidence type="ECO:0000256" key="20">
    <source>
        <dbReference type="SAM" id="Phobius"/>
    </source>
</evidence>
<evidence type="ECO:0000256" key="3">
    <source>
        <dbReference type="ARBA" id="ARBA00007866"/>
    </source>
</evidence>
<comment type="function">
    <text evidence="19">Component of the cytochrome c oxidase, the last enzyme in the mitochondrial electron transport chain which drives oxidative phosphorylation. The respiratory chain contains 3 multisubunit complexes succinate dehydrogenase (complex II, CII), ubiquinol-cytochrome c oxidoreductase (cytochrome b-c1 complex, complex III, CIII) and cytochrome c oxidase (complex IV, CIV), that cooperate to transfer electrons derived from NADH and succinate to molecular oxygen, creating an electrochemical gradient over the inner membrane that drives transmembrane transport and the ATP synthase. Cytochrome c oxidase is the component of the respiratory chain that catalyzes the reduction of oxygen to water. Electrons originating from reduced cytochrome c in the intermembrane space (IMS) are transferred via the dinuclear copper A center (CU(A)) of subunit 2 and heme A of subunit 1 to the active site in subunit 1, a binuclear center (BNC) formed by heme A3 and copper B (CU(B)). The BNC reduces molecular oxygen to 2 water molecules using 4 electrons from cytochrome c in the IMS and 4 protons from the mitochondrial matrix.</text>
</comment>
<protein>
    <recommendedName>
        <fullName evidence="4 19">Cytochrome c oxidase subunit 2</fullName>
    </recommendedName>
</protein>
<dbReference type="PROSITE" id="PS00078">
    <property type="entry name" value="COX2"/>
    <property type="match status" value="1"/>
</dbReference>
<evidence type="ECO:0000259" key="21">
    <source>
        <dbReference type="PROSITE" id="PS50857"/>
    </source>
</evidence>
<dbReference type="InterPro" id="IPR036909">
    <property type="entry name" value="Cyt_c-like_dom_sf"/>
</dbReference>
<feature type="domain" description="Cytochrome oxidase subunit II copper A binding" evidence="21">
    <location>
        <begin position="133"/>
        <end position="250"/>
    </location>
</feature>
<comment type="cofactor">
    <cofactor evidence="19">
        <name>Cu cation</name>
        <dbReference type="ChEBI" id="CHEBI:23378"/>
    </cofactor>
    <text evidence="19">Binds a copper A center.</text>
</comment>
<accession>A0AA35TVV0</accession>
<dbReference type="PROSITE" id="PS50857">
    <property type="entry name" value="COX2_CUA"/>
    <property type="match status" value="1"/>
</dbReference>
<keyword evidence="9 18" id="KW-0479">Metal-binding</keyword>
<reference evidence="24" key="1">
    <citation type="submission" date="2023-03" db="EMBL/GenBank/DDBJ databases">
        <authorList>
            <person name="Steffen K."/>
            <person name="Cardenas P."/>
        </authorList>
    </citation>
    <scope>NUCLEOTIDE SEQUENCE</scope>
</reference>
<evidence type="ECO:0000256" key="19">
    <source>
        <dbReference type="RuleBase" id="RU000457"/>
    </source>
</evidence>
<keyword evidence="14 18" id="KW-0408">Iron</keyword>
<dbReference type="PANTHER" id="PTHR22888:SF9">
    <property type="entry name" value="CYTOCHROME C OXIDASE SUBUNIT 2"/>
    <property type="match status" value="1"/>
</dbReference>
<keyword evidence="7 19" id="KW-0679">Respiratory chain</keyword>
<dbReference type="PRINTS" id="PR01166">
    <property type="entry name" value="CYCOXIDASEII"/>
</dbReference>
<evidence type="ECO:0000256" key="18">
    <source>
        <dbReference type="PROSITE-ProRule" id="PRU00433"/>
    </source>
</evidence>
<evidence type="ECO:0000259" key="23">
    <source>
        <dbReference type="PROSITE" id="PS51007"/>
    </source>
</evidence>
<dbReference type="InterPro" id="IPR011759">
    <property type="entry name" value="Cyt_c_oxidase_su2_TM_dom"/>
</dbReference>
<dbReference type="SUPFAM" id="SSF46626">
    <property type="entry name" value="Cytochrome c"/>
    <property type="match status" value="1"/>
</dbReference>
<dbReference type="Gene3D" id="2.60.40.420">
    <property type="entry name" value="Cupredoxins - blue copper proteins"/>
    <property type="match status" value="1"/>
</dbReference>
<dbReference type="NCBIfam" id="TIGR02866">
    <property type="entry name" value="CoxB"/>
    <property type="match status" value="1"/>
</dbReference>
<feature type="transmembrane region" description="Helical" evidence="20">
    <location>
        <begin position="51"/>
        <end position="76"/>
    </location>
</feature>
<dbReference type="PROSITE" id="PS51007">
    <property type="entry name" value="CYTC"/>
    <property type="match status" value="1"/>
</dbReference>
<dbReference type="InterPro" id="IPR014222">
    <property type="entry name" value="Cyt_c_oxidase_su2"/>
</dbReference>
<evidence type="ECO:0000256" key="17">
    <source>
        <dbReference type="ARBA" id="ARBA00049512"/>
    </source>
</evidence>
<evidence type="ECO:0000256" key="15">
    <source>
        <dbReference type="ARBA" id="ARBA00023008"/>
    </source>
</evidence>
<dbReference type="Pfam" id="PF00116">
    <property type="entry name" value="COX2"/>
    <property type="match status" value="1"/>
</dbReference>
<dbReference type="SUPFAM" id="SSF81464">
    <property type="entry name" value="Cytochrome c oxidase subunit II-like, transmembrane region"/>
    <property type="match status" value="1"/>
</dbReference>
<keyword evidence="8 19" id="KW-0812">Transmembrane</keyword>
<keyword evidence="10" id="KW-0460">Magnesium</keyword>
<organism evidence="24 25">
    <name type="scientific">Geodia barretti</name>
    <name type="common">Barrett's horny sponge</name>
    <dbReference type="NCBI Taxonomy" id="519541"/>
    <lineage>
        <taxon>Eukaryota</taxon>
        <taxon>Metazoa</taxon>
        <taxon>Porifera</taxon>
        <taxon>Demospongiae</taxon>
        <taxon>Heteroscleromorpha</taxon>
        <taxon>Tetractinellida</taxon>
        <taxon>Astrophorina</taxon>
        <taxon>Geodiidae</taxon>
        <taxon>Geodia</taxon>
    </lineage>
</organism>
<feature type="transmembrane region" description="Helical" evidence="20">
    <location>
        <begin position="97"/>
        <end position="120"/>
    </location>
</feature>
<dbReference type="AlphaFoldDB" id="A0AA35TVV0"/>
<dbReference type="PANTHER" id="PTHR22888">
    <property type="entry name" value="CYTOCHROME C OXIDASE, SUBUNIT II"/>
    <property type="match status" value="1"/>
</dbReference>
<dbReference type="InterPro" id="IPR045187">
    <property type="entry name" value="CcO_II"/>
</dbReference>
<evidence type="ECO:0000256" key="1">
    <source>
        <dbReference type="ARBA" id="ARBA00004141"/>
    </source>
</evidence>
<comment type="subcellular location">
    <subcellularLocation>
        <location evidence="1">Membrane</location>
        <topology evidence="1">Multi-pass membrane protein</topology>
    </subcellularLocation>
    <subcellularLocation>
        <location evidence="19">Mitochondrion inner membrane</location>
        <topology evidence="19">Multi-pass membrane protein</topology>
    </subcellularLocation>
</comment>
<dbReference type="InterPro" id="IPR002429">
    <property type="entry name" value="CcO_II-like_C"/>
</dbReference>
<evidence type="ECO:0000313" key="24">
    <source>
        <dbReference type="EMBL" id="CAI8054828.1"/>
    </source>
</evidence>
<keyword evidence="19" id="KW-0496">Mitochondrion</keyword>
<keyword evidence="5 19" id="KW-0813">Transport</keyword>
<evidence type="ECO:0000259" key="22">
    <source>
        <dbReference type="PROSITE" id="PS50999"/>
    </source>
</evidence>
<evidence type="ECO:0000256" key="13">
    <source>
        <dbReference type="ARBA" id="ARBA00022989"/>
    </source>
</evidence>
<keyword evidence="15 19" id="KW-0186">Copper</keyword>
<feature type="domain" description="Cytochrome oxidase subunit II transmembrane region profile" evidence="22">
    <location>
        <begin position="30"/>
        <end position="125"/>
    </location>
</feature>